<dbReference type="GO" id="GO:0005524">
    <property type="term" value="F:ATP binding"/>
    <property type="evidence" value="ECO:0007669"/>
    <property type="project" value="UniProtKB-KW"/>
</dbReference>
<dbReference type="PROSITE" id="PS00178">
    <property type="entry name" value="AA_TRNA_LIGASE_I"/>
    <property type="match status" value="1"/>
</dbReference>
<keyword evidence="2 12" id="KW-0547">Nucleotide-binding</keyword>
<evidence type="ECO:0000256" key="7">
    <source>
        <dbReference type="ARBA" id="ARBA00044251"/>
    </source>
</evidence>
<keyword evidence="13" id="KW-0732">Signal</keyword>
<comment type="catalytic activity">
    <reaction evidence="9">
        <text>tRNA(Glu) + L-glutamate + ATP = L-glutamyl-tRNA(Glu) + AMP + diphosphate</text>
        <dbReference type="Rhea" id="RHEA:23540"/>
        <dbReference type="Rhea" id="RHEA-COMP:9663"/>
        <dbReference type="Rhea" id="RHEA-COMP:9680"/>
        <dbReference type="ChEBI" id="CHEBI:29985"/>
        <dbReference type="ChEBI" id="CHEBI:30616"/>
        <dbReference type="ChEBI" id="CHEBI:33019"/>
        <dbReference type="ChEBI" id="CHEBI:78442"/>
        <dbReference type="ChEBI" id="CHEBI:78520"/>
        <dbReference type="ChEBI" id="CHEBI:456215"/>
        <dbReference type="EC" id="6.1.1.17"/>
    </reaction>
    <physiologicalReaction direction="left-to-right" evidence="9">
        <dbReference type="Rhea" id="RHEA:23541"/>
    </physiologicalReaction>
</comment>
<evidence type="ECO:0000313" key="15">
    <source>
        <dbReference type="Ensembl" id="ENSPTEP00000017626.1"/>
    </source>
</evidence>
<keyword evidence="4 12" id="KW-0030">Aminoacyl-tRNA synthetase</keyword>
<protein>
    <recommendedName>
        <fullName evidence="6">Nondiscriminating glutamyl-tRNA synthetase EARS2, mitochondrial</fullName>
        <ecNumber evidence="5">6.1.1.24</ecNumber>
    </recommendedName>
    <alternativeName>
        <fullName evidence="8">Glutamate--tRNA(Gln) ligase EARS2, mitochondrial</fullName>
    </alternativeName>
    <alternativeName>
        <fullName evidence="7">Mitochondrial glutamyl-tRNA synthetase</fullName>
    </alternativeName>
</protein>
<dbReference type="InterPro" id="IPR000924">
    <property type="entry name" value="Glu/Gln-tRNA-synth"/>
</dbReference>
<evidence type="ECO:0000256" key="13">
    <source>
        <dbReference type="SAM" id="SignalP"/>
    </source>
</evidence>
<dbReference type="GO" id="GO:0050561">
    <property type="term" value="F:glutamate-tRNA(Gln) ligase activity"/>
    <property type="evidence" value="ECO:0007669"/>
    <property type="project" value="UniProtKB-EC"/>
</dbReference>
<dbReference type="PRINTS" id="PR00987">
    <property type="entry name" value="TRNASYNTHGLU"/>
</dbReference>
<evidence type="ECO:0000313" key="16">
    <source>
        <dbReference type="Proteomes" id="UP000694416"/>
    </source>
</evidence>
<evidence type="ECO:0000256" key="1">
    <source>
        <dbReference type="ARBA" id="ARBA00022598"/>
    </source>
</evidence>
<evidence type="ECO:0000256" key="12">
    <source>
        <dbReference type="RuleBase" id="RU363037"/>
    </source>
</evidence>
<evidence type="ECO:0000259" key="14">
    <source>
        <dbReference type="Pfam" id="PF00749"/>
    </source>
</evidence>
<evidence type="ECO:0000256" key="2">
    <source>
        <dbReference type="ARBA" id="ARBA00022741"/>
    </source>
</evidence>
<accession>A0A8C9LNY1</accession>
<dbReference type="InterPro" id="IPR004527">
    <property type="entry name" value="Glu-tRNA-ligase_bac/mito"/>
</dbReference>
<dbReference type="GO" id="GO:0006424">
    <property type="term" value="P:glutamyl-tRNA aminoacylation"/>
    <property type="evidence" value="ECO:0007669"/>
    <property type="project" value="InterPro"/>
</dbReference>
<evidence type="ECO:0000256" key="11">
    <source>
        <dbReference type="ARBA" id="ARBA00047689"/>
    </source>
</evidence>
<proteinExistence type="inferred from homology"/>
<evidence type="ECO:0000256" key="3">
    <source>
        <dbReference type="ARBA" id="ARBA00022840"/>
    </source>
</evidence>
<comment type="catalytic activity">
    <reaction evidence="10">
        <text>tRNA(Glx) + L-glutamate + ATP = L-glutamyl-tRNA(Glx) + AMP + diphosphate</text>
        <dbReference type="Rhea" id="RHEA:18397"/>
        <dbReference type="Rhea" id="RHEA-COMP:9713"/>
        <dbReference type="Rhea" id="RHEA-COMP:9716"/>
        <dbReference type="ChEBI" id="CHEBI:29985"/>
        <dbReference type="ChEBI" id="CHEBI:30616"/>
        <dbReference type="ChEBI" id="CHEBI:33019"/>
        <dbReference type="ChEBI" id="CHEBI:78442"/>
        <dbReference type="ChEBI" id="CHEBI:78520"/>
        <dbReference type="ChEBI" id="CHEBI:456215"/>
        <dbReference type="EC" id="6.1.1.24"/>
    </reaction>
    <physiologicalReaction direction="left-to-right" evidence="10">
        <dbReference type="Rhea" id="RHEA:18398"/>
    </physiologicalReaction>
</comment>
<evidence type="ECO:0000256" key="4">
    <source>
        <dbReference type="ARBA" id="ARBA00023146"/>
    </source>
</evidence>
<comment type="similarity">
    <text evidence="12">Belongs to the class-I aminoacyl-tRNA synthetase family.</text>
</comment>
<dbReference type="InterPro" id="IPR020058">
    <property type="entry name" value="Glu/Gln-tRNA-synth_Ib_cat-dom"/>
</dbReference>
<evidence type="ECO:0000256" key="8">
    <source>
        <dbReference type="ARBA" id="ARBA00044313"/>
    </source>
</evidence>
<dbReference type="InterPro" id="IPR001412">
    <property type="entry name" value="aa-tRNA-synth_I_CS"/>
</dbReference>
<dbReference type="InterPro" id="IPR049940">
    <property type="entry name" value="GluQ/Sye"/>
</dbReference>
<dbReference type="AlphaFoldDB" id="A0A8C9LNY1"/>
<dbReference type="GO" id="GO:0004818">
    <property type="term" value="F:glutamate-tRNA ligase activity"/>
    <property type="evidence" value="ECO:0007669"/>
    <property type="project" value="UniProtKB-EC"/>
</dbReference>
<sequence length="344" mass="40619">MKLIFFLVNLIIINTTCIVKPKQCLHYLNKKNDVYFSLDLLHNRRCKLHFLLKKNIKNNIYRYKHKNKSRINNINKKNNDNGDDVFSVSEPRLRFAPSPTGYIHVGGCRTFLYNYILSKQMNGKLIFRLEDTDTKRNTEGSLHEMIKDLKWLNLDWDEGIDIGGEYGPYKQSEKIEVYKKIAHDLVDQKRAYLCFCTQDELKEKKERAKLMKKKYIYDRMCRYLNEEIVTTYLIQNKSYTIRFKSPENRKIVLKDILKKEIKEVVNEDFIILRSNNAPTYNFSAAVDDHLMKITHVIRGSEHISNTFKQILILESLNANIPMYAHVPVITDIEKKKLAKGIMNI</sequence>
<dbReference type="Ensembl" id="ENSPTET00000025980.1">
    <property type="protein sequence ID" value="ENSPTEP00000017626.1"/>
    <property type="gene ID" value="ENSPTEG00000019155.1"/>
</dbReference>
<keyword evidence="12" id="KW-0648">Protein biosynthesis</keyword>
<dbReference type="GO" id="GO:0005739">
    <property type="term" value="C:mitochondrion"/>
    <property type="evidence" value="ECO:0007669"/>
    <property type="project" value="TreeGrafter"/>
</dbReference>
<reference evidence="15" key="1">
    <citation type="submission" date="2025-05" db="UniProtKB">
        <authorList>
            <consortium name="Ensembl"/>
        </authorList>
    </citation>
    <scope>IDENTIFICATION</scope>
</reference>
<dbReference type="SUPFAM" id="SSF52374">
    <property type="entry name" value="Nucleotidylyl transferase"/>
    <property type="match status" value="1"/>
</dbReference>
<feature type="signal peptide" evidence="13">
    <location>
        <begin position="1"/>
        <end position="17"/>
    </location>
</feature>
<keyword evidence="16" id="KW-1185">Reference proteome</keyword>
<name>A0A8C9LNY1_9PRIM</name>
<feature type="domain" description="Glutamyl/glutaminyl-tRNA synthetase class Ib catalytic" evidence="14">
    <location>
        <begin position="92"/>
        <end position="339"/>
    </location>
</feature>
<keyword evidence="3 12" id="KW-0067">ATP-binding</keyword>
<dbReference type="PANTHER" id="PTHR43311:SF2">
    <property type="entry name" value="GLUTAMATE--TRNA LIGASE, MITOCHONDRIAL-RELATED"/>
    <property type="match status" value="1"/>
</dbReference>
<dbReference type="Proteomes" id="UP000694416">
    <property type="component" value="Unplaced"/>
</dbReference>
<dbReference type="EC" id="6.1.1.24" evidence="5"/>
<dbReference type="Ensembl" id="ENSPTET00000026028.1">
    <property type="protein sequence ID" value="ENSPTEP00000017663.1"/>
    <property type="gene ID" value="ENSPTEG00000019186.1"/>
</dbReference>
<evidence type="ECO:0000256" key="5">
    <source>
        <dbReference type="ARBA" id="ARBA00044054"/>
    </source>
</evidence>
<dbReference type="PANTHER" id="PTHR43311">
    <property type="entry name" value="GLUTAMATE--TRNA LIGASE"/>
    <property type="match status" value="1"/>
</dbReference>
<comment type="catalytic activity">
    <reaction evidence="11">
        <text>tRNA(Gln) + L-glutamate + ATP = L-glutamyl-tRNA(Gln) + AMP + diphosphate</text>
        <dbReference type="Rhea" id="RHEA:64612"/>
        <dbReference type="Rhea" id="RHEA-COMP:9662"/>
        <dbReference type="Rhea" id="RHEA-COMP:9684"/>
        <dbReference type="ChEBI" id="CHEBI:29985"/>
        <dbReference type="ChEBI" id="CHEBI:30616"/>
        <dbReference type="ChEBI" id="CHEBI:33019"/>
        <dbReference type="ChEBI" id="CHEBI:78442"/>
        <dbReference type="ChEBI" id="CHEBI:78520"/>
        <dbReference type="ChEBI" id="CHEBI:456215"/>
    </reaction>
    <physiologicalReaction direction="left-to-right" evidence="11">
        <dbReference type="Rhea" id="RHEA:64613"/>
    </physiologicalReaction>
</comment>
<organism evidence="15 16">
    <name type="scientific">Piliocolobus tephrosceles</name>
    <name type="common">Ugandan red Colobus</name>
    <dbReference type="NCBI Taxonomy" id="591936"/>
    <lineage>
        <taxon>Eukaryota</taxon>
        <taxon>Metazoa</taxon>
        <taxon>Chordata</taxon>
        <taxon>Craniata</taxon>
        <taxon>Vertebrata</taxon>
        <taxon>Euteleostomi</taxon>
        <taxon>Mammalia</taxon>
        <taxon>Eutheria</taxon>
        <taxon>Euarchontoglires</taxon>
        <taxon>Primates</taxon>
        <taxon>Haplorrhini</taxon>
        <taxon>Catarrhini</taxon>
        <taxon>Cercopithecidae</taxon>
        <taxon>Colobinae</taxon>
        <taxon>Piliocolobus</taxon>
    </lineage>
</organism>
<keyword evidence="1 12" id="KW-0436">Ligase</keyword>
<dbReference type="InterPro" id="IPR014729">
    <property type="entry name" value="Rossmann-like_a/b/a_fold"/>
</dbReference>
<dbReference type="NCBIfam" id="TIGR00464">
    <property type="entry name" value="gltX_bact"/>
    <property type="match status" value="1"/>
</dbReference>
<feature type="chain" id="PRO_5044682500" description="Nondiscriminating glutamyl-tRNA synthetase EARS2, mitochondrial" evidence="13">
    <location>
        <begin position="18"/>
        <end position="344"/>
    </location>
</feature>
<evidence type="ECO:0000256" key="6">
    <source>
        <dbReference type="ARBA" id="ARBA00044142"/>
    </source>
</evidence>
<dbReference type="Pfam" id="PF00749">
    <property type="entry name" value="tRNA-synt_1c"/>
    <property type="match status" value="1"/>
</dbReference>
<evidence type="ECO:0000256" key="10">
    <source>
        <dbReference type="ARBA" id="ARBA00047479"/>
    </source>
</evidence>
<dbReference type="Gene3D" id="3.40.50.620">
    <property type="entry name" value="HUPs"/>
    <property type="match status" value="1"/>
</dbReference>
<evidence type="ECO:0000256" key="9">
    <source>
        <dbReference type="ARBA" id="ARBA00047366"/>
    </source>
</evidence>